<dbReference type="GO" id="GO:0004239">
    <property type="term" value="F:initiator methionyl aminopeptidase activity"/>
    <property type="evidence" value="ECO:0007669"/>
    <property type="project" value="UniProtKB-UniRule"/>
</dbReference>
<evidence type="ECO:0000256" key="4">
    <source>
        <dbReference type="ARBA" id="ARBA00022723"/>
    </source>
</evidence>
<dbReference type="HAMAP" id="MF_01974">
    <property type="entry name" value="MetAP_1"/>
    <property type="match status" value="1"/>
</dbReference>
<keyword evidence="5 6" id="KW-0378">Hydrolase</keyword>
<proteinExistence type="inferred from homology"/>
<feature type="binding site" evidence="6">
    <location>
        <position position="113"/>
    </location>
    <ligand>
        <name>a divalent metal cation</name>
        <dbReference type="ChEBI" id="CHEBI:60240"/>
        <label>1</label>
    </ligand>
</feature>
<sequence>MAVTLRSRREIELMRRAGAVVAGVLSKLQEMAEPGVTTGQLDRVALEMVAEAGADALFKGVRSPQARRPFPGAICASVNEEVVHGIPSETTVLQAGDVLSIDFGVRLGGYCGDSAMTVAVGDISPEKRRLLDATKGMLDVAIAEARPGVRWSQVARKMQQYVEDAGFSVVRDFVGHGIGTKMHEEPKVPNFVSAELLADDIFLAEGMVLAVEPMVNAGSHHVRLLANGWTVVTKDGRCSAHFEHTIAMVRGGCEVLTARE</sequence>
<dbReference type="PANTHER" id="PTHR43330:SF27">
    <property type="entry name" value="METHIONINE AMINOPEPTIDASE"/>
    <property type="match status" value="1"/>
</dbReference>
<dbReference type="Proteomes" id="UP001431776">
    <property type="component" value="Unassembled WGS sequence"/>
</dbReference>
<evidence type="ECO:0000256" key="3">
    <source>
        <dbReference type="ARBA" id="ARBA00022670"/>
    </source>
</evidence>
<evidence type="ECO:0000259" key="8">
    <source>
        <dbReference type="Pfam" id="PF00557"/>
    </source>
</evidence>
<evidence type="ECO:0000256" key="6">
    <source>
        <dbReference type="HAMAP-Rule" id="MF_01974"/>
    </source>
</evidence>
<dbReference type="GO" id="GO:0070006">
    <property type="term" value="F:metalloaminopeptidase activity"/>
    <property type="evidence" value="ECO:0007669"/>
    <property type="project" value="UniProtKB-UniRule"/>
</dbReference>
<feature type="binding site" evidence="6">
    <location>
        <position position="102"/>
    </location>
    <ligand>
        <name>a divalent metal cation</name>
        <dbReference type="ChEBI" id="CHEBI:60240"/>
        <label>1</label>
    </ligand>
</feature>
<dbReference type="Gene3D" id="3.90.230.10">
    <property type="entry name" value="Creatinase/methionine aminopeptidase superfamily"/>
    <property type="match status" value="1"/>
</dbReference>
<evidence type="ECO:0000313" key="9">
    <source>
        <dbReference type="EMBL" id="MDI6449162.1"/>
    </source>
</evidence>
<comment type="caution">
    <text evidence="9">The sequence shown here is derived from an EMBL/GenBank/DDBJ whole genome shotgun (WGS) entry which is preliminary data.</text>
</comment>
<dbReference type="NCBIfam" id="TIGR00500">
    <property type="entry name" value="met_pdase_I"/>
    <property type="match status" value="1"/>
</dbReference>
<feature type="binding site" evidence="6">
    <location>
        <position position="113"/>
    </location>
    <ligand>
        <name>a divalent metal cation</name>
        <dbReference type="ChEBI" id="CHEBI:60240"/>
        <label>2</label>
        <note>catalytic</note>
    </ligand>
</feature>
<dbReference type="CDD" id="cd01086">
    <property type="entry name" value="MetAP1"/>
    <property type="match status" value="1"/>
</dbReference>
<organism evidence="9 10">
    <name type="scientific">Anaerobaca lacustris</name>
    <dbReference type="NCBI Taxonomy" id="3044600"/>
    <lineage>
        <taxon>Bacteria</taxon>
        <taxon>Pseudomonadati</taxon>
        <taxon>Planctomycetota</taxon>
        <taxon>Phycisphaerae</taxon>
        <taxon>Sedimentisphaerales</taxon>
        <taxon>Anaerobacaceae</taxon>
        <taxon>Anaerobaca</taxon>
    </lineage>
</organism>
<dbReference type="SUPFAM" id="SSF55920">
    <property type="entry name" value="Creatinase/aminopeptidase"/>
    <property type="match status" value="1"/>
</dbReference>
<feature type="binding site" evidence="6">
    <location>
        <position position="243"/>
    </location>
    <ligand>
        <name>a divalent metal cation</name>
        <dbReference type="ChEBI" id="CHEBI:60240"/>
        <label>1</label>
    </ligand>
</feature>
<dbReference type="Pfam" id="PF00557">
    <property type="entry name" value="Peptidase_M24"/>
    <property type="match status" value="1"/>
</dbReference>
<dbReference type="PANTHER" id="PTHR43330">
    <property type="entry name" value="METHIONINE AMINOPEPTIDASE"/>
    <property type="match status" value="1"/>
</dbReference>
<feature type="binding site" evidence="6">
    <location>
        <position position="212"/>
    </location>
    <ligand>
        <name>a divalent metal cation</name>
        <dbReference type="ChEBI" id="CHEBI:60240"/>
        <label>2</label>
        <note>catalytic</note>
    </ligand>
</feature>
<dbReference type="GO" id="GO:0006508">
    <property type="term" value="P:proteolysis"/>
    <property type="evidence" value="ECO:0007669"/>
    <property type="project" value="UniProtKB-KW"/>
</dbReference>
<dbReference type="GO" id="GO:0046872">
    <property type="term" value="F:metal ion binding"/>
    <property type="evidence" value="ECO:0007669"/>
    <property type="project" value="UniProtKB-UniRule"/>
</dbReference>
<evidence type="ECO:0000256" key="7">
    <source>
        <dbReference type="RuleBase" id="RU003653"/>
    </source>
</evidence>
<gene>
    <name evidence="6 9" type="primary">map</name>
    <name evidence="9" type="ORF">QJ522_08910</name>
</gene>
<dbReference type="RefSeq" id="WP_349244571.1">
    <property type="nucleotide sequence ID" value="NZ_JASCXX010000009.1"/>
</dbReference>
<keyword evidence="10" id="KW-1185">Reference proteome</keyword>
<dbReference type="AlphaFoldDB" id="A0AAW6TUY7"/>
<dbReference type="InterPro" id="IPR001714">
    <property type="entry name" value="Pept_M24_MAP"/>
</dbReference>
<dbReference type="PROSITE" id="PS00680">
    <property type="entry name" value="MAP_1"/>
    <property type="match status" value="1"/>
</dbReference>
<dbReference type="InterPro" id="IPR036005">
    <property type="entry name" value="Creatinase/aminopeptidase-like"/>
</dbReference>
<comment type="cofactor">
    <cofactor evidence="6">
        <name>Co(2+)</name>
        <dbReference type="ChEBI" id="CHEBI:48828"/>
    </cofactor>
    <cofactor evidence="6">
        <name>Zn(2+)</name>
        <dbReference type="ChEBI" id="CHEBI:29105"/>
    </cofactor>
    <cofactor evidence="6">
        <name>Mn(2+)</name>
        <dbReference type="ChEBI" id="CHEBI:29035"/>
    </cofactor>
    <cofactor evidence="6">
        <name>Fe(2+)</name>
        <dbReference type="ChEBI" id="CHEBI:29033"/>
    </cofactor>
    <text evidence="6">Binds 2 divalent metal cations per subunit. Has a high-affinity and a low affinity metal-binding site. The true nature of the physiological cofactor is under debate. The enzyme is active with cobalt, zinc, manganese or divalent iron ions. Most likely, methionine aminopeptidases function as mononuclear Fe(2+)-metalloproteases under physiological conditions, and the catalytically relevant metal-binding site has been assigned to the histidine-containing high-affinity site.</text>
</comment>
<dbReference type="PRINTS" id="PR00599">
    <property type="entry name" value="MAPEPTIDASE"/>
</dbReference>
<dbReference type="EMBL" id="JASCXX010000009">
    <property type="protein sequence ID" value="MDI6449162.1"/>
    <property type="molecule type" value="Genomic_DNA"/>
</dbReference>
<dbReference type="EC" id="3.4.11.18" evidence="6 7"/>
<dbReference type="InterPro" id="IPR002467">
    <property type="entry name" value="Pept_M24A_MAP1"/>
</dbReference>
<keyword evidence="2 6" id="KW-0031">Aminopeptidase</keyword>
<feature type="domain" description="Peptidase M24" evidence="8">
    <location>
        <begin position="12"/>
        <end position="247"/>
    </location>
</feature>
<comment type="catalytic activity">
    <reaction evidence="6 7">
        <text>Release of N-terminal amino acids, preferentially methionine, from peptides and arylamides.</text>
        <dbReference type="EC" id="3.4.11.18"/>
    </reaction>
</comment>
<keyword evidence="3 6" id="KW-0645">Protease</keyword>
<comment type="function">
    <text evidence="1 6">Removes the N-terminal methionine from nascent proteins. The N-terminal methionine is often cleaved when the second residue in the primary sequence is small and uncharged (Met-Ala-, Cys, Gly, Pro, Ser, Thr, or Val). Requires deformylation of the N(alpha)-formylated initiator methionine before it can be hydrolyzed.</text>
</comment>
<keyword evidence="4 6" id="KW-0479">Metal-binding</keyword>
<feature type="binding site" evidence="6">
    <location>
        <position position="243"/>
    </location>
    <ligand>
        <name>a divalent metal cation</name>
        <dbReference type="ChEBI" id="CHEBI:60240"/>
        <label>2</label>
        <note>catalytic</note>
    </ligand>
</feature>
<evidence type="ECO:0000256" key="2">
    <source>
        <dbReference type="ARBA" id="ARBA00022438"/>
    </source>
</evidence>
<name>A0AAW6TUY7_9BACT</name>
<feature type="binding site" evidence="6">
    <location>
        <position position="183"/>
    </location>
    <ligand>
        <name>substrate</name>
    </ligand>
</feature>
<protein>
    <recommendedName>
        <fullName evidence="6 7">Methionine aminopeptidase</fullName>
        <shortName evidence="6">MAP</shortName>
        <shortName evidence="6">MetAP</shortName>
        <ecNumber evidence="6 7">3.4.11.18</ecNumber>
    </recommendedName>
    <alternativeName>
        <fullName evidence="6">Peptidase M</fullName>
    </alternativeName>
</protein>
<evidence type="ECO:0000256" key="1">
    <source>
        <dbReference type="ARBA" id="ARBA00002521"/>
    </source>
</evidence>
<evidence type="ECO:0000313" key="10">
    <source>
        <dbReference type="Proteomes" id="UP001431776"/>
    </source>
</evidence>
<feature type="binding site" evidence="6">
    <location>
        <position position="84"/>
    </location>
    <ligand>
        <name>substrate</name>
    </ligand>
</feature>
<feature type="binding site" evidence="6">
    <location>
        <position position="176"/>
    </location>
    <ligand>
        <name>a divalent metal cation</name>
        <dbReference type="ChEBI" id="CHEBI:60240"/>
        <label>2</label>
        <note>catalytic</note>
    </ligand>
</feature>
<dbReference type="InterPro" id="IPR000994">
    <property type="entry name" value="Pept_M24"/>
</dbReference>
<comment type="subunit">
    <text evidence="6">Monomer.</text>
</comment>
<accession>A0AAW6TUY7</accession>
<comment type="similarity">
    <text evidence="6">Belongs to the peptidase M24A family. Methionine aminopeptidase type 1 subfamily.</text>
</comment>
<reference evidence="9" key="1">
    <citation type="submission" date="2023-05" db="EMBL/GenBank/DDBJ databases">
        <title>Anaerotaeda fermentans gen. nov., sp. nov., a novel anaerobic planctomycete of the new family within the order Sedimentisphaerales isolated from Taman Peninsula, Russia.</title>
        <authorList>
            <person name="Khomyakova M.A."/>
            <person name="Merkel A.Y."/>
            <person name="Slobodkin A.I."/>
        </authorList>
    </citation>
    <scope>NUCLEOTIDE SEQUENCE</scope>
    <source>
        <strain evidence="9">M17dextr</strain>
    </source>
</reference>
<evidence type="ECO:0000256" key="5">
    <source>
        <dbReference type="ARBA" id="ARBA00022801"/>
    </source>
</evidence>
<dbReference type="GO" id="GO:0005829">
    <property type="term" value="C:cytosol"/>
    <property type="evidence" value="ECO:0007669"/>
    <property type="project" value="TreeGrafter"/>
</dbReference>